<dbReference type="InterPro" id="IPR000156">
    <property type="entry name" value="Ran_bind_dom"/>
</dbReference>
<comment type="subcellular location">
    <subcellularLocation>
        <location evidence="1">Nucleus</location>
    </subcellularLocation>
</comment>
<feature type="region of interest" description="Disordered" evidence="3">
    <location>
        <begin position="1"/>
        <end position="207"/>
    </location>
</feature>
<feature type="region of interest" description="Disordered" evidence="3">
    <location>
        <begin position="223"/>
        <end position="258"/>
    </location>
</feature>
<keyword evidence="6" id="KW-1185">Reference proteome</keyword>
<name>A0ABP0EGW7_9ASCO</name>
<feature type="compositionally biased region" description="Basic and acidic residues" evidence="3">
    <location>
        <begin position="75"/>
        <end position="93"/>
    </location>
</feature>
<dbReference type="SUPFAM" id="SSF50729">
    <property type="entry name" value="PH domain-like"/>
    <property type="match status" value="1"/>
</dbReference>
<gene>
    <name evidence="5" type="primary">YRB2</name>
    <name evidence="5" type="ORF">CAAN4_G03730</name>
</gene>
<evidence type="ECO:0000256" key="3">
    <source>
        <dbReference type="SAM" id="MobiDB-lite"/>
    </source>
</evidence>
<dbReference type="Pfam" id="PF00638">
    <property type="entry name" value="Ran_BP1"/>
    <property type="match status" value="1"/>
</dbReference>
<feature type="compositionally biased region" description="Basic and acidic residues" evidence="3">
    <location>
        <begin position="1"/>
        <end position="17"/>
    </location>
</feature>
<organism evidence="5 6">
    <name type="scientific">[Candida] anglica</name>
    <dbReference type="NCBI Taxonomy" id="148631"/>
    <lineage>
        <taxon>Eukaryota</taxon>
        <taxon>Fungi</taxon>
        <taxon>Dikarya</taxon>
        <taxon>Ascomycota</taxon>
        <taxon>Saccharomycotina</taxon>
        <taxon>Pichiomycetes</taxon>
        <taxon>Debaryomycetaceae</taxon>
        <taxon>Kurtzmaniella</taxon>
    </lineage>
</organism>
<dbReference type="EMBL" id="OZ004259">
    <property type="protein sequence ID" value="CAK7916414.1"/>
    <property type="molecule type" value="Genomic_DNA"/>
</dbReference>
<dbReference type="Gene3D" id="2.30.29.30">
    <property type="entry name" value="Pleckstrin-homology domain (PH domain)/Phosphotyrosine-binding domain (PTB)"/>
    <property type="match status" value="1"/>
</dbReference>
<dbReference type="PANTHER" id="PTHR23138">
    <property type="entry name" value="RAN BINDING PROTEIN"/>
    <property type="match status" value="1"/>
</dbReference>
<dbReference type="Proteomes" id="UP001497600">
    <property type="component" value="Chromosome G"/>
</dbReference>
<feature type="compositionally biased region" description="Low complexity" evidence="3">
    <location>
        <begin position="147"/>
        <end position="170"/>
    </location>
</feature>
<accession>A0ABP0EGW7</accession>
<dbReference type="InterPro" id="IPR045255">
    <property type="entry name" value="RanBP1-like"/>
</dbReference>
<reference evidence="5 6" key="1">
    <citation type="submission" date="2024-01" db="EMBL/GenBank/DDBJ databases">
        <authorList>
            <consortium name="Genoscope - CEA"/>
            <person name="William W."/>
        </authorList>
    </citation>
    <scope>NUCLEOTIDE SEQUENCE [LARGE SCALE GENOMIC DNA]</scope>
    <source>
        <strain evidence="5 6">29B2s-10</strain>
    </source>
</reference>
<sequence>MSESGKRSTEEAPSVERKRARSNSVVGSAPVLEKEPTKELTIVEDSKPTSQANEIETTSTTKTEVDLTPGASSEAKPESETKTPEDVTPEVKEKPKHTFGGNPFLQIKKTSVSPPVADGSKPVFGTASSFGGNKVTPIGKKVEEKGAASASISSPTTTTTETASPSGSSTVGETSNAPVDAVTTTSTTTKVSTSTTPSFGSFGSFGSNSKFGNAFQKSLKKKSFLDEASEPEDKDKDKADAPEAEAVPEKESIKASTPQYKQVDLTPVSLTTGEENEKSHFNATAKIFSLDLTKMSEGWKERGVGPLHLNQSLTDAHQVRLVMRSQGLLRVVLNMKITRDTVAMKGLEASLSPGKYVRFNSISEDGVPMQYLLKFGTQVTRDTLYDKIEELKKGL</sequence>
<feature type="compositionally biased region" description="Polar residues" evidence="3">
    <location>
        <begin position="48"/>
        <end position="62"/>
    </location>
</feature>
<dbReference type="PROSITE" id="PS50196">
    <property type="entry name" value="RANBD1"/>
    <property type="match status" value="1"/>
</dbReference>
<evidence type="ECO:0000256" key="1">
    <source>
        <dbReference type="ARBA" id="ARBA00004123"/>
    </source>
</evidence>
<dbReference type="SMART" id="SM00160">
    <property type="entry name" value="RanBD"/>
    <property type="match status" value="1"/>
</dbReference>
<evidence type="ECO:0000259" key="4">
    <source>
        <dbReference type="PROSITE" id="PS50196"/>
    </source>
</evidence>
<feature type="compositionally biased region" description="Basic and acidic residues" evidence="3">
    <location>
        <begin position="231"/>
        <end position="253"/>
    </location>
</feature>
<evidence type="ECO:0000313" key="5">
    <source>
        <dbReference type="EMBL" id="CAK7916414.1"/>
    </source>
</evidence>
<dbReference type="InterPro" id="IPR011993">
    <property type="entry name" value="PH-like_dom_sf"/>
</dbReference>
<feature type="domain" description="RanBD1" evidence="4">
    <location>
        <begin position="240"/>
        <end position="395"/>
    </location>
</feature>
<keyword evidence="2" id="KW-0539">Nucleus</keyword>
<feature type="compositionally biased region" description="Low complexity" evidence="3">
    <location>
        <begin position="182"/>
        <end position="207"/>
    </location>
</feature>
<proteinExistence type="predicted"/>
<protein>
    <submittedName>
        <fullName evidence="5">Ran-specific GTPase-activating protein 2</fullName>
    </submittedName>
</protein>
<evidence type="ECO:0000256" key="2">
    <source>
        <dbReference type="ARBA" id="ARBA00023242"/>
    </source>
</evidence>
<evidence type="ECO:0000313" key="6">
    <source>
        <dbReference type="Proteomes" id="UP001497600"/>
    </source>
</evidence>
<dbReference type="PANTHER" id="PTHR23138:SF142">
    <property type="entry name" value="RAN-BINDING PROTEIN 3B-RELATED"/>
    <property type="match status" value="1"/>
</dbReference>